<dbReference type="Gene3D" id="1.10.630.10">
    <property type="entry name" value="Cytochrome P450"/>
    <property type="match status" value="1"/>
</dbReference>
<comment type="cofactor">
    <cofactor evidence="1 6">
        <name>heme</name>
        <dbReference type="ChEBI" id="CHEBI:30413"/>
    </cofactor>
</comment>
<dbReference type="Pfam" id="PF00067">
    <property type="entry name" value="p450"/>
    <property type="match status" value="1"/>
</dbReference>
<dbReference type="PANTHER" id="PTHR24300:SF375">
    <property type="entry name" value="CYTOCHROME P450 FAMILY"/>
    <property type="match status" value="1"/>
</dbReference>
<gene>
    <name evidence="10" type="primary">LOC112547882</name>
</gene>
<name>A0A3Q0FSP0_ALLSI</name>
<comment type="similarity">
    <text evidence="2 7">Belongs to the cytochrome P450 family.</text>
</comment>
<feature type="compositionally biased region" description="Low complexity" evidence="8">
    <location>
        <begin position="80"/>
        <end position="95"/>
    </location>
</feature>
<evidence type="ECO:0000256" key="3">
    <source>
        <dbReference type="ARBA" id="ARBA00022617"/>
    </source>
</evidence>
<dbReference type="AlphaFoldDB" id="A0A3Q0FSP0"/>
<dbReference type="SUPFAM" id="SSF48264">
    <property type="entry name" value="Cytochrome P450"/>
    <property type="match status" value="1"/>
</dbReference>
<evidence type="ECO:0000256" key="5">
    <source>
        <dbReference type="ARBA" id="ARBA00023004"/>
    </source>
</evidence>
<dbReference type="GO" id="GO:0006082">
    <property type="term" value="P:organic acid metabolic process"/>
    <property type="evidence" value="ECO:0007669"/>
    <property type="project" value="TreeGrafter"/>
</dbReference>
<protein>
    <submittedName>
        <fullName evidence="10">Cytochrome P450 2S1-like isoform X2</fullName>
    </submittedName>
</protein>
<evidence type="ECO:0000313" key="10">
    <source>
        <dbReference type="RefSeq" id="XP_025049170.1"/>
    </source>
</evidence>
<dbReference type="GO" id="GO:0005506">
    <property type="term" value="F:iron ion binding"/>
    <property type="evidence" value="ECO:0007669"/>
    <property type="project" value="InterPro"/>
</dbReference>
<evidence type="ECO:0000256" key="2">
    <source>
        <dbReference type="ARBA" id="ARBA00010617"/>
    </source>
</evidence>
<sequence>MHAEHPGACDMHTKDPGVRDRHAPVHTQRTPAGTRDVHVQAHAPPPPTQPACLRSPDAPGAGRGRGPEPRAGGRGPRPPALRAGRAARAAALPRPGARRLPHATTQPLVLRGHHLPQGTTVIPLLTSAHFEEGVWETPEDFNPGHFLDEKGAFRKREEAMPFSIGKRACPGEDLARLELLLFTTTLLQSLELELAGPPDAIDLRALRRAFRGSSLAFQLRARPRPRPL</sequence>
<dbReference type="InterPro" id="IPR036396">
    <property type="entry name" value="Cyt_P450_sf"/>
</dbReference>
<dbReference type="InterPro" id="IPR050182">
    <property type="entry name" value="Cytochrome_P450_fam2"/>
</dbReference>
<evidence type="ECO:0000313" key="9">
    <source>
        <dbReference type="Proteomes" id="UP000189705"/>
    </source>
</evidence>
<evidence type="ECO:0000256" key="6">
    <source>
        <dbReference type="PIRSR" id="PIRSR602401-1"/>
    </source>
</evidence>
<keyword evidence="4 6" id="KW-0479">Metal-binding</keyword>
<feature type="compositionally biased region" description="Basic and acidic residues" evidence="8">
    <location>
        <begin position="1"/>
        <end position="23"/>
    </location>
</feature>
<proteinExistence type="inferred from homology"/>
<dbReference type="InterPro" id="IPR017972">
    <property type="entry name" value="Cyt_P450_CS"/>
</dbReference>
<dbReference type="GO" id="GO:0016712">
    <property type="term" value="F:oxidoreductase activity, acting on paired donors, with incorporation or reduction of molecular oxygen, reduced flavin or flavoprotein as one donor, and incorporation of one atom of oxygen"/>
    <property type="evidence" value="ECO:0007669"/>
    <property type="project" value="TreeGrafter"/>
</dbReference>
<feature type="region of interest" description="Disordered" evidence="8">
    <location>
        <begin position="1"/>
        <end position="101"/>
    </location>
</feature>
<keyword evidence="3 6" id="KW-0349">Heme</keyword>
<keyword evidence="7" id="KW-0560">Oxidoreductase</keyword>
<dbReference type="InterPro" id="IPR002401">
    <property type="entry name" value="Cyt_P450_E_grp-I"/>
</dbReference>
<dbReference type="GO" id="GO:0006805">
    <property type="term" value="P:xenobiotic metabolic process"/>
    <property type="evidence" value="ECO:0007669"/>
    <property type="project" value="TreeGrafter"/>
</dbReference>
<keyword evidence="7" id="KW-0503">Monooxygenase</keyword>
<evidence type="ECO:0000256" key="1">
    <source>
        <dbReference type="ARBA" id="ARBA00001971"/>
    </source>
</evidence>
<feature type="binding site" description="axial binding residue" evidence="6">
    <location>
        <position position="169"/>
    </location>
    <ligand>
        <name>heme</name>
        <dbReference type="ChEBI" id="CHEBI:30413"/>
    </ligand>
    <ligandPart>
        <name>Fe</name>
        <dbReference type="ChEBI" id="CHEBI:18248"/>
    </ligandPart>
</feature>
<reference evidence="10" key="1">
    <citation type="submission" date="2025-08" db="UniProtKB">
        <authorList>
            <consortium name="RefSeq"/>
        </authorList>
    </citation>
    <scope>IDENTIFICATION</scope>
</reference>
<keyword evidence="5 6" id="KW-0408">Iron</keyword>
<dbReference type="RefSeq" id="XP_025049170.1">
    <property type="nucleotide sequence ID" value="XM_025193385.1"/>
</dbReference>
<evidence type="ECO:0000256" key="8">
    <source>
        <dbReference type="SAM" id="MobiDB-lite"/>
    </source>
</evidence>
<dbReference type="Proteomes" id="UP000189705">
    <property type="component" value="Unplaced"/>
</dbReference>
<evidence type="ECO:0000256" key="4">
    <source>
        <dbReference type="ARBA" id="ARBA00022723"/>
    </source>
</evidence>
<dbReference type="GO" id="GO:0020037">
    <property type="term" value="F:heme binding"/>
    <property type="evidence" value="ECO:0007669"/>
    <property type="project" value="InterPro"/>
</dbReference>
<dbReference type="GeneID" id="112547882"/>
<dbReference type="InterPro" id="IPR001128">
    <property type="entry name" value="Cyt_P450"/>
</dbReference>
<dbReference type="GO" id="GO:0005737">
    <property type="term" value="C:cytoplasm"/>
    <property type="evidence" value="ECO:0007669"/>
    <property type="project" value="TreeGrafter"/>
</dbReference>
<dbReference type="PRINTS" id="PR00463">
    <property type="entry name" value="EP450I"/>
</dbReference>
<dbReference type="PANTHER" id="PTHR24300">
    <property type="entry name" value="CYTOCHROME P450 508A4-RELATED"/>
    <property type="match status" value="1"/>
</dbReference>
<dbReference type="PROSITE" id="PS00086">
    <property type="entry name" value="CYTOCHROME_P450"/>
    <property type="match status" value="1"/>
</dbReference>
<accession>A0A3Q0FSP0</accession>
<evidence type="ECO:0000256" key="7">
    <source>
        <dbReference type="RuleBase" id="RU000461"/>
    </source>
</evidence>
<keyword evidence="9" id="KW-1185">Reference proteome</keyword>
<organism evidence="9 10">
    <name type="scientific">Alligator sinensis</name>
    <name type="common">Chinese alligator</name>
    <dbReference type="NCBI Taxonomy" id="38654"/>
    <lineage>
        <taxon>Eukaryota</taxon>
        <taxon>Metazoa</taxon>
        <taxon>Chordata</taxon>
        <taxon>Craniata</taxon>
        <taxon>Vertebrata</taxon>
        <taxon>Euteleostomi</taxon>
        <taxon>Archelosauria</taxon>
        <taxon>Archosauria</taxon>
        <taxon>Crocodylia</taxon>
        <taxon>Alligatoridae</taxon>
        <taxon>Alligatorinae</taxon>
        <taxon>Alligator</taxon>
    </lineage>
</organism>